<sequence length="166" mass="18942">MNSRFVIFQFLFLCLFSILCGCGDKADEMEVAQDGGDYFVFGRFAGFCGGESCIEIFKIENNQLFEDTADEYPSSNKLPYPGQYELLASEKYKLVQDLPDAFPDKLMEEINLVLGMPDAYDQGGIYVELKRGDKVMFWVLDGDKHNLPDYVHSWVDLVTEKVDLLQ</sequence>
<comment type="caution">
    <text evidence="2">The sequence shown here is derived from an EMBL/GenBank/DDBJ whole genome shotgun (WGS) entry which is preliminary data.</text>
</comment>
<organism evidence="2 3">
    <name type="scientific">Agaribacillus aureus</name>
    <dbReference type="NCBI Taxonomy" id="3051825"/>
    <lineage>
        <taxon>Bacteria</taxon>
        <taxon>Pseudomonadati</taxon>
        <taxon>Bacteroidota</taxon>
        <taxon>Cytophagia</taxon>
        <taxon>Cytophagales</taxon>
        <taxon>Splendidivirgaceae</taxon>
        <taxon>Agaribacillus</taxon>
    </lineage>
</organism>
<evidence type="ECO:0000313" key="3">
    <source>
        <dbReference type="Proteomes" id="UP001172083"/>
    </source>
</evidence>
<feature type="signal peptide" evidence="1">
    <location>
        <begin position="1"/>
        <end position="26"/>
    </location>
</feature>
<evidence type="ECO:0000313" key="2">
    <source>
        <dbReference type="EMBL" id="MDN5211109.1"/>
    </source>
</evidence>
<feature type="chain" id="PRO_5045880737" description="Lipoprotein" evidence="1">
    <location>
        <begin position="27"/>
        <end position="166"/>
    </location>
</feature>
<proteinExistence type="predicted"/>
<dbReference type="EMBL" id="JAUJEB010000001">
    <property type="protein sequence ID" value="MDN5211109.1"/>
    <property type="molecule type" value="Genomic_DNA"/>
</dbReference>
<dbReference type="PROSITE" id="PS51257">
    <property type="entry name" value="PROKAR_LIPOPROTEIN"/>
    <property type="match status" value="1"/>
</dbReference>
<keyword evidence="3" id="KW-1185">Reference proteome</keyword>
<reference evidence="2" key="1">
    <citation type="submission" date="2023-06" db="EMBL/GenBank/DDBJ databases">
        <title>Genomic of Agaribacillus aureum.</title>
        <authorList>
            <person name="Wang G."/>
        </authorList>
    </citation>
    <scope>NUCLEOTIDE SEQUENCE</scope>
    <source>
        <strain evidence="2">BMA12</strain>
    </source>
</reference>
<dbReference type="Proteomes" id="UP001172083">
    <property type="component" value="Unassembled WGS sequence"/>
</dbReference>
<gene>
    <name evidence="2" type="ORF">QQ020_03580</name>
</gene>
<evidence type="ECO:0008006" key="4">
    <source>
        <dbReference type="Google" id="ProtNLM"/>
    </source>
</evidence>
<protein>
    <recommendedName>
        <fullName evidence="4">Lipoprotein</fullName>
    </recommendedName>
</protein>
<evidence type="ECO:0000256" key="1">
    <source>
        <dbReference type="SAM" id="SignalP"/>
    </source>
</evidence>
<dbReference type="RefSeq" id="WP_346756445.1">
    <property type="nucleotide sequence ID" value="NZ_JAUJEB010000001.1"/>
</dbReference>
<accession>A0ABT8L085</accession>
<keyword evidence="1" id="KW-0732">Signal</keyword>
<name>A0ABT8L085_9BACT</name>